<evidence type="ECO:0000256" key="5">
    <source>
        <dbReference type="ARBA" id="ARBA00023210"/>
    </source>
</evidence>
<dbReference type="Gene3D" id="6.10.250.790">
    <property type="match status" value="1"/>
</dbReference>
<protein>
    <recommendedName>
        <fullName evidence="2">Cell division protein ZapA</fullName>
    </recommendedName>
    <alternativeName>
        <fullName evidence="9">Z ring-associated protein ZapA</fullName>
    </alternativeName>
</protein>
<evidence type="ECO:0000256" key="7">
    <source>
        <dbReference type="ARBA" id="ARBA00024910"/>
    </source>
</evidence>
<reference evidence="11 12" key="1">
    <citation type="submission" date="2021-01" db="EMBL/GenBank/DDBJ databases">
        <title>Genomic Encyclopedia of Type Strains, Phase IV (KMG-IV): sequencing the most valuable type-strain genomes for metagenomic binning, comparative biology and taxonomic classification.</title>
        <authorList>
            <person name="Goeker M."/>
        </authorList>
    </citation>
    <scope>NUCLEOTIDE SEQUENCE [LARGE SCALE GENOMIC DNA]</scope>
    <source>
        <strain evidence="11 12">DSM 24436</strain>
    </source>
</reference>
<keyword evidence="3" id="KW-0963">Cytoplasm</keyword>
<dbReference type="SUPFAM" id="SSF102829">
    <property type="entry name" value="Cell division protein ZapA-like"/>
    <property type="match status" value="1"/>
</dbReference>
<evidence type="ECO:0000256" key="10">
    <source>
        <dbReference type="SAM" id="Coils"/>
    </source>
</evidence>
<gene>
    <name evidence="11" type="ORF">JOC49_001821</name>
</gene>
<dbReference type="Pfam" id="PF05164">
    <property type="entry name" value="ZapA"/>
    <property type="match status" value="1"/>
</dbReference>
<keyword evidence="5" id="KW-0717">Septation</keyword>
<evidence type="ECO:0000256" key="6">
    <source>
        <dbReference type="ARBA" id="ARBA00023306"/>
    </source>
</evidence>
<evidence type="ECO:0000313" key="11">
    <source>
        <dbReference type="EMBL" id="MBM7562277.1"/>
    </source>
</evidence>
<feature type="coiled-coil region" evidence="10">
    <location>
        <begin position="128"/>
        <end position="162"/>
    </location>
</feature>
<dbReference type="GO" id="GO:0051301">
    <property type="term" value="P:cell division"/>
    <property type="evidence" value="ECO:0007669"/>
    <property type="project" value="UniProtKB-KW"/>
</dbReference>
<dbReference type="InterPro" id="IPR007838">
    <property type="entry name" value="Cell_div_ZapA-like"/>
</dbReference>
<dbReference type="PANTHER" id="PTHR34981">
    <property type="entry name" value="CELL DIVISION PROTEIN ZAPA"/>
    <property type="match status" value="1"/>
</dbReference>
<proteinExistence type="predicted"/>
<evidence type="ECO:0000256" key="4">
    <source>
        <dbReference type="ARBA" id="ARBA00022618"/>
    </source>
</evidence>
<dbReference type="Proteomes" id="UP000767854">
    <property type="component" value="Unassembled WGS sequence"/>
</dbReference>
<organism evidence="11 12">
    <name type="scientific">Fusibacter tunisiensis</name>
    <dbReference type="NCBI Taxonomy" id="1008308"/>
    <lineage>
        <taxon>Bacteria</taxon>
        <taxon>Bacillati</taxon>
        <taxon>Bacillota</taxon>
        <taxon>Clostridia</taxon>
        <taxon>Eubacteriales</taxon>
        <taxon>Eubacteriales Family XII. Incertae Sedis</taxon>
        <taxon>Fusibacter</taxon>
    </lineage>
</organism>
<keyword evidence="4 11" id="KW-0132">Cell division</keyword>
<comment type="subunit">
    <text evidence="8">Homodimer. Interacts with FtsZ.</text>
</comment>
<evidence type="ECO:0000313" key="12">
    <source>
        <dbReference type="Proteomes" id="UP000767854"/>
    </source>
</evidence>
<dbReference type="EMBL" id="JAFBDT010000015">
    <property type="protein sequence ID" value="MBM7562277.1"/>
    <property type="molecule type" value="Genomic_DNA"/>
</dbReference>
<feature type="coiled-coil region" evidence="10">
    <location>
        <begin position="58"/>
        <end position="92"/>
    </location>
</feature>
<dbReference type="InterPro" id="IPR053712">
    <property type="entry name" value="Bac_CellDiv_Activator"/>
</dbReference>
<dbReference type="InterPro" id="IPR036192">
    <property type="entry name" value="Cell_div_ZapA-like_sf"/>
</dbReference>
<accession>A0ABS2MSK9</accession>
<keyword evidence="10" id="KW-0175">Coiled coil</keyword>
<keyword evidence="12" id="KW-1185">Reference proteome</keyword>
<dbReference type="RefSeq" id="WP_204664532.1">
    <property type="nucleotide sequence ID" value="NZ_JAFBDT010000015.1"/>
</dbReference>
<comment type="subcellular location">
    <subcellularLocation>
        <location evidence="1">Cytoplasm</location>
    </subcellularLocation>
</comment>
<sequence>MTQKNKVTVKIMDRDYTLVSDDSREHMQKVANYVDDKMREIFDGNKKLSTSMIGVLTALNVADEYHKIKSEKEELERRINSPQYELKSARDELDAVVTEFERRSQAYEKMVKEFSKLIDSSSIYETGVSQLRRRMEKLDYDLKQKEENLKKSRDEVLELEKEISSTDMHVGMIDFEEESDE</sequence>
<comment type="caution">
    <text evidence="11">The sequence shown here is derived from an EMBL/GenBank/DDBJ whole genome shotgun (WGS) entry which is preliminary data.</text>
</comment>
<comment type="function">
    <text evidence="7">Activator of cell division through the inhibition of FtsZ GTPase activity, therefore promoting FtsZ assembly into bundles of protofilaments necessary for the formation of the division Z ring. It is recruited early at mid-cell but it is not essential for cell division.</text>
</comment>
<evidence type="ECO:0000256" key="1">
    <source>
        <dbReference type="ARBA" id="ARBA00004496"/>
    </source>
</evidence>
<keyword evidence="6" id="KW-0131">Cell cycle</keyword>
<evidence type="ECO:0000256" key="2">
    <source>
        <dbReference type="ARBA" id="ARBA00015195"/>
    </source>
</evidence>
<name>A0ABS2MSK9_9FIRM</name>
<dbReference type="PANTHER" id="PTHR34981:SF1">
    <property type="entry name" value="CELL DIVISION PROTEIN ZAPA"/>
    <property type="match status" value="1"/>
</dbReference>
<evidence type="ECO:0000256" key="3">
    <source>
        <dbReference type="ARBA" id="ARBA00022490"/>
    </source>
</evidence>
<evidence type="ECO:0000256" key="9">
    <source>
        <dbReference type="ARBA" id="ARBA00033158"/>
    </source>
</evidence>
<evidence type="ECO:0000256" key="8">
    <source>
        <dbReference type="ARBA" id="ARBA00026068"/>
    </source>
</evidence>